<name>A0A7R7XLQ9_9EURO</name>
<dbReference type="GeneID" id="64973512"/>
<dbReference type="RefSeq" id="XP_041555701.1">
    <property type="nucleotide sequence ID" value="XM_041702969.1"/>
</dbReference>
<proteinExistence type="predicted"/>
<dbReference type="OrthoDB" id="3596450at2759"/>
<reference evidence="2" key="1">
    <citation type="submission" date="2021-01" db="EMBL/GenBank/DDBJ databases">
        <authorList>
            <consortium name="Aspergillus puulaauensis MK2 genome sequencing consortium"/>
            <person name="Kazuki M."/>
            <person name="Futagami T."/>
        </authorList>
    </citation>
    <scope>NUCLEOTIDE SEQUENCE</scope>
    <source>
        <strain evidence="2">MK2</strain>
    </source>
</reference>
<evidence type="ECO:0000313" key="3">
    <source>
        <dbReference type="Proteomes" id="UP000654913"/>
    </source>
</evidence>
<dbReference type="EMBL" id="AP024445">
    <property type="protein sequence ID" value="BCS23507.1"/>
    <property type="molecule type" value="Genomic_DNA"/>
</dbReference>
<sequence>MPANNIGRARKFSLFTQLPVELQDYIWDIAAQPFSGNGQLHTFFAADHYCKQDTEALRVGSDPLLFGPGGTVKKTSFNLLVPWDDSDGHSNTSAYNAIRGLWTACRASRKALERQRPKNEWWSDIPGPESECPRNAGPGEYLGHPNASHTASYIDREDNVNHITIWPEKDVVHLAIPPGRDLVDWFYHYAGDHVPLLDERYTAKDSEARPSFVGMNVALDFEPKWFTWPPAYLADTLEVFHYNTGRQVWFIDRRLRRRQPVCDWPGDLQTFYSCGYIFTEVRESQQRLWEMEGESPGPSIFQFFGLMTREHDRLEINGSIRLGVLAREPDPRW</sequence>
<gene>
    <name evidence="2" type="ORF">APUU_31732A</name>
</gene>
<evidence type="ECO:0000313" key="2">
    <source>
        <dbReference type="EMBL" id="BCS23507.1"/>
    </source>
</evidence>
<evidence type="ECO:0000256" key="1">
    <source>
        <dbReference type="SAM" id="MobiDB-lite"/>
    </source>
</evidence>
<reference evidence="2" key="2">
    <citation type="submission" date="2021-02" db="EMBL/GenBank/DDBJ databases">
        <title>Aspergillus puulaauensis MK2 genome sequence.</title>
        <authorList>
            <person name="Futagami T."/>
            <person name="Mori K."/>
            <person name="Kadooka C."/>
            <person name="Tanaka T."/>
        </authorList>
    </citation>
    <scope>NUCLEOTIDE SEQUENCE</scope>
    <source>
        <strain evidence="2">MK2</strain>
    </source>
</reference>
<dbReference type="AlphaFoldDB" id="A0A7R7XLQ9"/>
<keyword evidence="3" id="KW-1185">Reference proteome</keyword>
<dbReference type="Proteomes" id="UP000654913">
    <property type="component" value="Chromosome 3"/>
</dbReference>
<accession>A0A7R7XLQ9</accession>
<dbReference type="KEGG" id="apuu:APUU_31732A"/>
<protein>
    <submittedName>
        <fullName evidence="2">Uncharacterized protein</fullName>
    </submittedName>
</protein>
<feature type="region of interest" description="Disordered" evidence="1">
    <location>
        <begin position="120"/>
        <end position="141"/>
    </location>
</feature>
<organism evidence="2 3">
    <name type="scientific">Aspergillus puulaauensis</name>
    <dbReference type="NCBI Taxonomy" id="1220207"/>
    <lineage>
        <taxon>Eukaryota</taxon>
        <taxon>Fungi</taxon>
        <taxon>Dikarya</taxon>
        <taxon>Ascomycota</taxon>
        <taxon>Pezizomycotina</taxon>
        <taxon>Eurotiomycetes</taxon>
        <taxon>Eurotiomycetidae</taxon>
        <taxon>Eurotiales</taxon>
        <taxon>Aspergillaceae</taxon>
        <taxon>Aspergillus</taxon>
    </lineage>
</organism>